<dbReference type="InterPro" id="IPR016305">
    <property type="entry name" value="Mannose-6-P_Isomerase"/>
</dbReference>
<dbReference type="GO" id="GO:0009298">
    <property type="term" value="P:GDP-mannose biosynthetic process"/>
    <property type="evidence" value="ECO:0007669"/>
    <property type="project" value="InterPro"/>
</dbReference>
<feature type="binding site" evidence="8">
    <location>
        <position position="269"/>
    </location>
    <ligand>
        <name>Zn(2+)</name>
        <dbReference type="ChEBI" id="CHEBI:29105"/>
    </ligand>
</feature>
<dbReference type="InterPro" id="IPR001250">
    <property type="entry name" value="Man6P_Isoase-1"/>
</dbReference>
<evidence type="ECO:0000256" key="3">
    <source>
        <dbReference type="ARBA" id="ARBA00011956"/>
    </source>
</evidence>
<dbReference type="EC" id="5.3.1.8" evidence="3"/>
<evidence type="ECO:0000256" key="5">
    <source>
        <dbReference type="ARBA" id="ARBA00022833"/>
    </source>
</evidence>
<dbReference type="GO" id="GO:0005829">
    <property type="term" value="C:cytosol"/>
    <property type="evidence" value="ECO:0007669"/>
    <property type="project" value="TreeGrafter"/>
</dbReference>
<evidence type="ECO:0000256" key="7">
    <source>
        <dbReference type="PIRSR" id="PIRSR001480-1"/>
    </source>
</evidence>
<sequence>MNTATLSPKLLPIIGKTQNYAWGGKNYISELLKIKSNHQKCAEYWLGAHTSAPSFISTLKGNIPLDTYLKNNLFESLGKETLHKFGKLPFLFKVLDVKEMLSIQVHPTKKAAEIGFKLENDLGIPLNAPYRNYKDDNHKPEIMVALSEFWLLHGFLPKDKLEKVLKNTKELASLMPIFIKDGYLGLYKKVMSFSKEEIYKILNPLTQRIMPLYWAGKLEKNSPDYWAAKAVASSAEKNNLDKGIFSIYFFNLVQLQKGEAIFQDAGVPHAYLEGQNIELMANSDNVLRGGLTQKHIDVNELLKHISFKATIPNILNGEKQKDNLERIFLTPVKDFELSEIKIPISKVYKSVSKTPQILLLLKGEVEIRDKNNSLKLTKGQSVFLKANCDYEIVSLKNAIVYKAKVGN</sequence>
<dbReference type="RefSeq" id="WP_109403705.1">
    <property type="nucleotide sequence ID" value="NZ_QFFG01000001.1"/>
</dbReference>
<name>A0A2U2JEM3_9FLAO</name>
<evidence type="ECO:0000256" key="8">
    <source>
        <dbReference type="PIRSR" id="PIRSR001480-2"/>
    </source>
</evidence>
<dbReference type="Gene3D" id="2.60.120.10">
    <property type="entry name" value="Jelly Rolls"/>
    <property type="match status" value="2"/>
</dbReference>
<keyword evidence="4 8" id="KW-0479">Metal-binding</keyword>
<dbReference type="AlphaFoldDB" id="A0A2U2JEM3"/>
<evidence type="ECO:0000256" key="2">
    <source>
        <dbReference type="ARBA" id="ARBA00010772"/>
    </source>
</evidence>
<keyword evidence="11" id="KW-1185">Reference proteome</keyword>
<organism evidence="10 11">
    <name type="scientific">Polaribacter aquimarinus</name>
    <dbReference type="NCBI Taxonomy" id="2100726"/>
    <lineage>
        <taxon>Bacteria</taxon>
        <taxon>Pseudomonadati</taxon>
        <taxon>Bacteroidota</taxon>
        <taxon>Flavobacteriia</taxon>
        <taxon>Flavobacteriales</taxon>
        <taxon>Flavobacteriaceae</taxon>
    </lineage>
</organism>
<accession>A0A2U2JEM3</accession>
<dbReference type="PRINTS" id="PR00714">
    <property type="entry name" value="MAN6PISMRASE"/>
</dbReference>
<dbReference type="InterPro" id="IPR014710">
    <property type="entry name" value="RmlC-like_jellyroll"/>
</dbReference>
<dbReference type="PANTHER" id="PTHR10309">
    <property type="entry name" value="MANNOSE-6-PHOSPHATE ISOMERASE"/>
    <property type="match status" value="1"/>
</dbReference>
<dbReference type="OrthoDB" id="9808275at2"/>
<reference evidence="10 11" key="1">
    <citation type="submission" date="2018-05" db="EMBL/GenBank/DDBJ databases">
        <title>Polaribacter aquimarinus sp. nov., isolated from sediment in a sediment of sea.</title>
        <authorList>
            <person name="Lu D."/>
        </authorList>
    </citation>
    <scope>NUCLEOTIDE SEQUENCE [LARGE SCALE GENOMIC DNA]</scope>
    <source>
        <strain evidence="10 11">ZY113</strain>
    </source>
</reference>
<evidence type="ECO:0000313" key="10">
    <source>
        <dbReference type="EMBL" id="PWG06797.1"/>
    </source>
</evidence>
<evidence type="ECO:0000256" key="1">
    <source>
        <dbReference type="ARBA" id="ARBA00000757"/>
    </source>
</evidence>
<proteinExistence type="inferred from homology"/>
<feature type="binding site" evidence="8">
    <location>
        <position position="104"/>
    </location>
    <ligand>
        <name>Zn(2+)</name>
        <dbReference type="ChEBI" id="CHEBI:29105"/>
    </ligand>
</feature>
<dbReference type="NCBIfam" id="TIGR00218">
    <property type="entry name" value="manA"/>
    <property type="match status" value="1"/>
</dbReference>
<dbReference type="GO" id="GO:0005975">
    <property type="term" value="P:carbohydrate metabolic process"/>
    <property type="evidence" value="ECO:0007669"/>
    <property type="project" value="InterPro"/>
</dbReference>
<dbReference type="Proteomes" id="UP000245670">
    <property type="component" value="Unassembled WGS sequence"/>
</dbReference>
<dbReference type="PANTHER" id="PTHR10309:SF0">
    <property type="entry name" value="MANNOSE-6-PHOSPHATE ISOMERASE"/>
    <property type="match status" value="1"/>
</dbReference>
<dbReference type="EMBL" id="QFFG01000001">
    <property type="protein sequence ID" value="PWG06797.1"/>
    <property type="molecule type" value="Genomic_DNA"/>
</dbReference>
<dbReference type="Pfam" id="PF20511">
    <property type="entry name" value="PMI_typeI_cat"/>
    <property type="match status" value="1"/>
</dbReference>
<dbReference type="GO" id="GO:0008270">
    <property type="term" value="F:zinc ion binding"/>
    <property type="evidence" value="ECO:0007669"/>
    <property type="project" value="InterPro"/>
</dbReference>
<evidence type="ECO:0000256" key="4">
    <source>
        <dbReference type="ARBA" id="ARBA00022723"/>
    </source>
</evidence>
<evidence type="ECO:0000256" key="6">
    <source>
        <dbReference type="ARBA" id="ARBA00023235"/>
    </source>
</evidence>
<keyword evidence="6 10" id="KW-0413">Isomerase</keyword>
<dbReference type="SUPFAM" id="SSF51182">
    <property type="entry name" value="RmlC-like cupins"/>
    <property type="match status" value="1"/>
</dbReference>
<evidence type="ECO:0000313" key="11">
    <source>
        <dbReference type="Proteomes" id="UP000245670"/>
    </source>
</evidence>
<dbReference type="PROSITE" id="PS00965">
    <property type="entry name" value="PMI_I_1"/>
    <property type="match status" value="1"/>
</dbReference>
<comment type="catalytic activity">
    <reaction evidence="1">
        <text>D-mannose 6-phosphate = D-fructose 6-phosphate</text>
        <dbReference type="Rhea" id="RHEA:12356"/>
        <dbReference type="ChEBI" id="CHEBI:58735"/>
        <dbReference type="ChEBI" id="CHEBI:61527"/>
        <dbReference type="EC" id="5.3.1.8"/>
    </reaction>
</comment>
<dbReference type="InterPro" id="IPR046457">
    <property type="entry name" value="PMI_typeI_cat"/>
</dbReference>
<gene>
    <name evidence="10" type="primary">manA</name>
    <name evidence="10" type="ORF">DIS07_02875</name>
</gene>
<keyword evidence="5 8" id="KW-0862">Zinc</keyword>
<comment type="similarity">
    <text evidence="2">Belongs to the mannose-6-phosphate isomerase type 1 family.</text>
</comment>
<dbReference type="InterPro" id="IPR011051">
    <property type="entry name" value="RmlC_Cupin_sf"/>
</dbReference>
<dbReference type="Gene3D" id="1.10.441.10">
    <property type="entry name" value="Phosphomannose Isomerase, domain 2"/>
    <property type="match status" value="1"/>
</dbReference>
<feature type="active site" evidence="7">
    <location>
        <position position="288"/>
    </location>
</feature>
<dbReference type="InterPro" id="IPR018050">
    <property type="entry name" value="Pmannose_isomerase-type1_CS"/>
</dbReference>
<evidence type="ECO:0000259" key="9">
    <source>
        <dbReference type="Pfam" id="PF20511"/>
    </source>
</evidence>
<protein>
    <recommendedName>
        <fullName evidence="3">mannose-6-phosphate isomerase</fullName>
        <ecNumber evidence="3">5.3.1.8</ecNumber>
    </recommendedName>
</protein>
<feature type="binding site" evidence="8">
    <location>
        <position position="141"/>
    </location>
    <ligand>
        <name>Zn(2+)</name>
        <dbReference type="ChEBI" id="CHEBI:29105"/>
    </ligand>
</feature>
<dbReference type="GO" id="GO:0004476">
    <property type="term" value="F:mannose-6-phosphate isomerase activity"/>
    <property type="evidence" value="ECO:0007669"/>
    <property type="project" value="UniProtKB-EC"/>
</dbReference>
<feature type="binding site" evidence="8">
    <location>
        <position position="106"/>
    </location>
    <ligand>
        <name>Zn(2+)</name>
        <dbReference type="ChEBI" id="CHEBI:29105"/>
    </ligand>
</feature>
<dbReference type="CDD" id="cd07011">
    <property type="entry name" value="cupin_PMI_type_I_N"/>
    <property type="match status" value="1"/>
</dbReference>
<comment type="cofactor">
    <cofactor evidence="8">
        <name>Zn(2+)</name>
        <dbReference type="ChEBI" id="CHEBI:29105"/>
    </cofactor>
    <text evidence="8">Binds 1 zinc ion per subunit.</text>
</comment>
<feature type="domain" description="Phosphomannose isomerase type I catalytic" evidence="9">
    <location>
        <begin position="11"/>
        <end position="156"/>
    </location>
</feature>
<comment type="caution">
    <text evidence="10">The sequence shown here is derived from an EMBL/GenBank/DDBJ whole genome shotgun (WGS) entry which is preliminary data.</text>
</comment>
<dbReference type="PIRSF" id="PIRSF001480">
    <property type="entry name" value="Mannose-6-phosphate_isomerase"/>
    <property type="match status" value="1"/>
</dbReference>